<protein>
    <submittedName>
        <fullName evidence="1">8d6a7a79-fc8b-4700-bc15-8a7dd6c27514-CDS</fullName>
    </submittedName>
</protein>
<dbReference type="Proteomes" id="UP000624404">
    <property type="component" value="Unassembled WGS sequence"/>
</dbReference>
<dbReference type="EMBL" id="CAJHIA010000007">
    <property type="protein sequence ID" value="CAD6442078.1"/>
    <property type="molecule type" value="Genomic_DNA"/>
</dbReference>
<accession>A0A8H2VP27</accession>
<reference evidence="1" key="1">
    <citation type="submission" date="2020-10" db="EMBL/GenBank/DDBJ databases">
        <authorList>
            <person name="Kusch S."/>
        </authorList>
    </citation>
    <scope>NUCLEOTIDE SEQUENCE</scope>
    <source>
        <strain evidence="1">SwB9</strain>
    </source>
</reference>
<organism evidence="1 2">
    <name type="scientific">Sclerotinia trifoliorum</name>
    <dbReference type="NCBI Taxonomy" id="28548"/>
    <lineage>
        <taxon>Eukaryota</taxon>
        <taxon>Fungi</taxon>
        <taxon>Dikarya</taxon>
        <taxon>Ascomycota</taxon>
        <taxon>Pezizomycotina</taxon>
        <taxon>Leotiomycetes</taxon>
        <taxon>Helotiales</taxon>
        <taxon>Sclerotiniaceae</taxon>
        <taxon>Sclerotinia</taxon>
    </lineage>
</organism>
<gene>
    <name evidence="1" type="ORF">SCLTRI_LOCUS1869</name>
</gene>
<evidence type="ECO:0000313" key="1">
    <source>
        <dbReference type="EMBL" id="CAD6442078.1"/>
    </source>
</evidence>
<comment type="caution">
    <text evidence="1">The sequence shown here is derived from an EMBL/GenBank/DDBJ whole genome shotgun (WGS) entry which is preliminary data.</text>
</comment>
<name>A0A8H2VP27_9HELO</name>
<sequence>MKDVNTSTMPTFTPCFRSTQNLSPRLNFGSLHLHIRLSRDLQRKTATAFGLNFKDWTMVTEVLHVRGRFNIDIGSKSDHRLACIYKEEFLVHKELLCRNGS</sequence>
<dbReference type="AlphaFoldDB" id="A0A8H2VP27"/>
<proteinExistence type="predicted"/>
<dbReference type="OrthoDB" id="3514843at2759"/>
<evidence type="ECO:0000313" key="2">
    <source>
        <dbReference type="Proteomes" id="UP000624404"/>
    </source>
</evidence>
<keyword evidence="2" id="KW-1185">Reference proteome</keyword>